<evidence type="ECO:0000259" key="4">
    <source>
        <dbReference type="PROSITE" id="PS50943"/>
    </source>
</evidence>
<name>A0A069PKP7_9BURK</name>
<evidence type="ECO:0000256" key="1">
    <source>
        <dbReference type="ARBA" id="ARBA00023015"/>
    </source>
</evidence>
<dbReference type="Pfam" id="PF00717">
    <property type="entry name" value="Peptidase_S24"/>
    <property type="match status" value="1"/>
</dbReference>
<dbReference type="InterPro" id="IPR001387">
    <property type="entry name" value="Cro/C1-type_HTH"/>
</dbReference>
<dbReference type="PANTHER" id="PTHR40661:SF3">
    <property type="entry name" value="FELS-1 PROPHAGE TRANSCRIPTIONAL REGULATOR"/>
    <property type="match status" value="1"/>
</dbReference>
<gene>
    <name evidence="5" type="ORF">BG61_20795</name>
</gene>
<evidence type="ECO:0000256" key="3">
    <source>
        <dbReference type="ARBA" id="ARBA00023163"/>
    </source>
</evidence>
<keyword evidence="2" id="KW-0238">DNA-binding</keyword>
<dbReference type="InterPro" id="IPR015927">
    <property type="entry name" value="Peptidase_S24_S26A/B/C"/>
</dbReference>
<dbReference type="EMBL" id="JFHC01000031">
    <property type="protein sequence ID" value="KDR41150.1"/>
    <property type="molecule type" value="Genomic_DNA"/>
</dbReference>
<sequence length="222" mass="24238">MSLAERIHTILTETGIDQPTLANHAGVTKGTVNQWLTGQIKSIKLEYAVGIQNALGYNAVWIVMGQGKKTAPKADNDEIVWDPQPVPPGRPIPVLGMAQLGDDGYWADIEYPVGHGDGFIDFPSTDKDAYALKCVGDSMRPRIKDGEFVVIEPNRPVEPGDEVLVKSEDGRVMVKEFAYSRAGRIHLLSTNAAHATIAIPKEQIAKMHFVGAIVKKASWRPT</sequence>
<accession>A0A069PKP7</accession>
<keyword evidence="3" id="KW-0804">Transcription</keyword>
<dbReference type="PANTHER" id="PTHR40661">
    <property type="match status" value="1"/>
</dbReference>
<dbReference type="CDD" id="cd00093">
    <property type="entry name" value="HTH_XRE"/>
    <property type="match status" value="1"/>
</dbReference>
<organism evidence="5 6">
    <name type="scientific">Caballeronia glathei</name>
    <dbReference type="NCBI Taxonomy" id="60547"/>
    <lineage>
        <taxon>Bacteria</taxon>
        <taxon>Pseudomonadati</taxon>
        <taxon>Pseudomonadota</taxon>
        <taxon>Betaproteobacteria</taxon>
        <taxon>Burkholderiales</taxon>
        <taxon>Burkholderiaceae</taxon>
        <taxon>Caballeronia</taxon>
    </lineage>
</organism>
<dbReference type="RefSeq" id="WP_035936371.1">
    <property type="nucleotide sequence ID" value="NZ_CADFFX010000009.1"/>
</dbReference>
<dbReference type="STRING" id="60547.GCA_000751215_04824"/>
<evidence type="ECO:0000313" key="5">
    <source>
        <dbReference type="EMBL" id="KDR41150.1"/>
    </source>
</evidence>
<dbReference type="SUPFAM" id="SSF51306">
    <property type="entry name" value="LexA/Signal peptidase"/>
    <property type="match status" value="1"/>
</dbReference>
<feature type="domain" description="HTH cro/C1-type" evidence="4">
    <location>
        <begin position="7"/>
        <end position="62"/>
    </location>
</feature>
<dbReference type="Gene3D" id="1.10.260.40">
    <property type="entry name" value="lambda repressor-like DNA-binding domains"/>
    <property type="match status" value="1"/>
</dbReference>
<dbReference type="InterPro" id="IPR010982">
    <property type="entry name" value="Lambda_DNA-bd_dom_sf"/>
</dbReference>
<protein>
    <submittedName>
        <fullName evidence="5">Repressor</fullName>
    </submittedName>
</protein>
<evidence type="ECO:0000256" key="2">
    <source>
        <dbReference type="ARBA" id="ARBA00023125"/>
    </source>
</evidence>
<dbReference type="Gene3D" id="2.10.109.10">
    <property type="entry name" value="Umud Fragment, subunit A"/>
    <property type="match status" value="1"/>
</dbReference>
<dbReference type="Proteomes" id="UP000027466">
    <property type="component" value="Unassembled WGS sequence"/>
</dbReference>
<keyword evidence="6" id="KW-1185">Reference proteome</keyword>
<dbReference type="AlphaFoldDB" id="A0A069PKP7"/>
<proteinExistence type="predicted"/>
<dbReference type="GO" id="GO:0003677">
    <property type="term" value="F:DNA binding"/>
    <property type="evidence" value="ECO:0007669"/>
    <property type="project" value="UniProtKB-KW"/>
</dbReference>
<dbReference type="SUPFAM" id="SSF47413">
    <property type="entry name" value="lambda repressor-like DNA-binding domains"/>
    <property type="match status" value="1"/>
</dbReference>
<dbReference type="InterPro" id="IPR039418">
    <property type="entry name" value="LexA-like"/>
</dbReference>
<dbReference type="InterPro" id="IPR036286">
    <property type="entry name" value="LexA/Signal_pep-like_sf"/>
</dbReference>
<reference evidence="5 6" key="1">
    <citation type="submission" date="2014-03" db="EMBL/GenBank/DDBJ databases">
        <title>Draft Genome Sequences of Four Burkholderia Strains.</title>
        <authorList>
            <person name="Liu X.Y."/>
            <person name="Li C.X."/>
            <person name="Xu J.H."/>
        </authorList>
    </citation>
    <scope>NUCLEOTIDE SEQUENCE [LARGE SCALE GENOMIC DNA]</scope>
    <source>
        <strain evidence="5 6">DSM 50014</strain>
    </source>
</reference>
<dbReference type="CDD" id="cd06529">
    <property type="entry name" value="S24_LexA-like"/>
    <property type="match status" value="1"/>
</dbReference>
<keyword evidence="1" id="KW-0805">Transcription regulation</keyword>
<evidence type="ECO:0000313" key="6">
    <source>
        <dbReference type="Proteomes" id="UP000027466"/>
    </source>
</evidence>
<comment type="caution">
    <text evidence="5">The sequence shown here is derived from an EMBL/GenBank/DDBJ whole genome shotgun (WGS) entry which is preliminary data.</text>
</comment>
<dbReference type="PROSITE" id="PS50943">
    <property type="entry name" value="HTH_CROC1"/>
    <property type="match status" value="1"/>
</dbReference>